<feature type="transmembrane region" description="Helical" evidence="1">
    <location>
        <begin position="12"/>
        <end position="35"/>
    </location>
</feature>
<sequence>MKFKEVPPPSLGYVLIVYHVSLFLQGQSYIEIFFFPNSLVKIMLLNEI</sequence>
<proteinExistence type="predicted"/>
<reference evidence="2 3" key="1">
    <citation type="submission" date="2020-03" db="EMBL/GenBank/DDBJ databases">
        <title>Genomic Encyclopedia of Type Strains, Phase IV (KMG-IV): sequencing the most valuable type-strain genomes for metagenomic binning, comparative biology and taxonomic classification.</title>
        <authorList>
            <person name="Goeker M."/>
        </authorList>
    </citation>
    <scope>NUCLEOTIDE SEQUENCE [LARGE SCALE GENOMIC DNA]</scope>
    <source>
        <strain evidence="2 3">DSM 105722</strain>
    </source>
</reference>
<evidence type="ECO:0000313" key="2">
    <source>
        <dbReference type="EMBL" id="NJC20600.1"/>
    </source>
</evidence>
<name>A0A7X5YGS5_9BACT</name>
<protein>
    <submittedName>
        <fullName evidence="2">Uncharacterized protein</fullName>
    </submittedName>
</protein>
<keyword evidence="1" id="KW-0472">Membrane</keyword>
<comment type="caution">
    <text evidence="2">The sequence shown here is derived from an EMBL/GenBank/DDBJ whole genome shotgun (WGS) entry which is preliminary data.</text>
</comment>
<dbReference type="AlphaFoldDB" id="A0A7X5YGS5"/>
<evidence type="ECO:0000256" key="1">
    <source>
        <dbReference type="SAM" id="Phobius"/>
    </source>
</evidence>
<organism evidence="2 3">
    <name type="scientific">Butyricimonas paravirosa</name>
    <dbReference type="NCBI Taxonomy" id="1472417"/>
    <lineage>
        <taxon>Bacteria</taxon>
        <taxon>Pseudomonadati</taxon>
        <taxon>Bacteroidota</taxon>
        <taxon>Bacteroidia</taxon>
        <taxon>Bacteroidales</taxon>
        <taxon>Odoribacteraceae</taxon>
        <taxon>Butyricimonas</taxon>
    </lineage>
</organism>
<gene>
    <name evidence="2" type="ORF">GGR15_004256</name>
</gene>
<dbReference type="Proteomes" id="UP000576368">
    <property type="component" value="Unassembled WGS sequence"/>
</dbReference>
<keyword evidence="1" id="KW-1133">Transmembrane helix</keyword>
<accession>A0A7X5YGS5</accession>
<dbReference type="EMBL" id="JAATLI010000020">
    <property type="protein sequence ID" value="NJC20600.1"/>
    <property type="molecule type" value="Genomic_DNA"/>
</dbReference>
<evidence type="ECO:0000313" key="3">
    <source>
        <dbReference type="Proteomes" id="UP000576368"/>
    </source>
</evidence>
<keyword evidence="1" id="KW-0812">Transmembrane</keyword>